<evidence type="ECO:0000313" key="2">
    <source>
        <dbReference type="EMBL" id="CAG4998411.1"/>
    </source>
</evidence>
<dbReference type="InterPro" id="IPR016181">
    <property type="entry name" value="Acyl_CoA_acyltransferase"/>
</dbReference>
<name>A0A916JAH0_9BACT</name>
<organism evidence="2 3">
    <name type="scientific">Dyadobacter helix</name>
    <dbReference type="NCBI Taxonomy" id="2822344"/>
    <lineage>
        <taxon>Bacteria</taxon>
        <taxon>Pseudomonadati</taxon>
        <taxon>Bacteroidota</taxon>
        <taxon>Cytophagia</taxon>
        <taxon>Cytophagales</taxon>
        <taxon>Spirosomataceae</taxon>
        <taxon>Dyadobacter</taxon>
    </lineage>
</organism>
<proteinExistence type="predicted"/>
<comment type="caution">
    <text evidence="2">The sequence shown here is derived from an EMBL/GenBank/DDBJ whole genome shotgun (WGS) entry which is preliminary data.</text>
</comment>
<sequence>MIKTFKNPSGIKNGEMDQRIIINNQEFLLTKLDHPERIDEMGALRVQAWKEENGISKSFFANATWIDDDDVRAHHWIITLDGMIVAAARMSFHDCYATVPHSDLFDEAELGAHNTPPFASLNRLVVAPEHRGKGFSGLLDNARIAFAKESGIKVIIAQPIASRIEPLEKLGFSYIGKIRPLYQMPDRQIYFMIMELR</sequence>
<dbReference type="CDD" id="cd04301">
    <property type="entry name" value="NAT_SF"/>
    <property type="match status" value="1"/>
</dbReference>
<gene>
    <name evidence="2" type="ORF">DYBT9275_01995</name>
</gene>
<dbReference type="RefSeq" id="WP_215238676.1">
    <property type="nucleotide sequence ID" value="NZ_CAJRAF010000002.1"/>
</dbReference>
<dbReference type="Pfam" id="PF00583">
    <property type="entry name" value="Acetyltransf_1"/>
    <property type="match status" value="1"/>
</dbReference>
<dbReference type="Proteomes" id="UP000680038">
    <property type="component" value="Unassembled WGS sequence"/>
</dbReference>
<dbReference type="GO" id="GO:0016747">
    <property type="term" value="F:acyltransferase activity, transferring groups other than amino-acyl groups"/>
    <property type="evidence" value="ECO:0007669"/>
    <property type="project" value="InterPro"/>
</dbReference>
<feature type="domain" description="N-acetyltransferase" evidence="1">
    <location>
        <begin position="28"/>
        <end position="197"/>
    </location>
</feature>
<dbReference type="InterPro" id="IPR000182">
    <property type="entry name" value="GNAT_dom"/>
</dbReference>
<dbReference type="SUPFAM" id="SSF55729">
    <property type="entry name" value="Acyl-CoA N-acyltransferases (Nat)"/>
    <property type="match status" value="1"/>
</dbReference>
<protein>
    <recommendedName>
        <fullName evidence="1">N-acetyltransferase domain-containing protein</fullName>
    </recommendedName>
</protein>
<dbReference type="PROSITE" id="PS51186">
    <property type="entry name" value="GNAT"/>
    <property type="match status" value="1"/>
</dbReference>
<evidence type="ECO:0000259" key="1">
    <source>
        <dbReference type="PROSITE" id="PS51186"/>
    </source>
</evidence>
<dbReference type="Gene3D" id="3.40.630.30">
    <property type="match status" value="1"/>
</dbReference>
<dbReference type="EMBL" id="CAJRAF010000002">
    <property type="protein sequence ID" value="CAG4998411.1"/>
    <property type="molecule type" value="Genomic_DNA"/>
</dbReference>
<dbReference type="AlphaFoldDB" id="A0A916JAH0"/>
<evidence type="ECO:0000313" key="3">
    <source>
        <dbReference type="Proteomes" id="UP000680038"/>
    </source>
</evidence>
<keyword evidence="3" id="KW-1185">Reference proteome</keyword>
<reference evidence="2" key="1">
    <citation type="submission" date="2021-04" db="EMBL/GenBank/DDBJ databases">
        <authorList>
            <person name="Rodrigo-Torres L."/>
            <person name="Arahal R. D."/>
            <person name="Lucena T."/>
        </authorList>
    </citation>
    <scope>NUCLEOTIDE SEQUENCE</scope>
    <source>
        <strain evidence="2">CECT 9275</strain>
    </source>
</reference>
<accession>A0A916JAH0</accession>